<dbReference type="GeneID" id="117564775"/>
<evidence type="ECO:0000313" key="1">
    <source>
        <dbReference type="Proteomes" id="UP000515160"/>
    </source>
</evidence>
<reference evidence="2" key="1">
    <citation type="submission" date="2025-08" db="UniProtKB">
        <authorList>
            <consortium name="RefSeq"/>
        </authorList>
    </citation>
    <scope>IDENTIFICATION</scope>
    <source>
        <strain evidence="2">15112-1751.03</strain>
        <tissue evidence="2">Whole Adult</tissue>
    </source>
</reference>
<organism evidence="1 2">
    <name type="scientific">Drosophila albomicans</name>
    <name type="common">Fruit fly</name>
    <dbReference type="NCBI Taxonomy" id="7291"/>
    <lineage>
        <taxon>Eukaryota</taxon>
        <taxon>Metazoa</taxon>
        <taxon>Ecdysozoa</taxon>
        <taxon>Arthropoda</taxon>
        <taxon>Hexapoda</taxon>
        <taxon>Insecta</taxon>
        <taxon>Pterygota</taxon>
        <taxon>Neoptera</taxon>
        <taxon>Endopterygota</taxon>
        <taxon>Diptera</taxon>
        <taxon>Brachycera</taxon>
        <taxon>Muscomorpha</taxon>
        <taxon>Ephydroidea</taxon>
        <taxon>Drosophilidae</taxon>
        <taxon>Drosophila</taxon>
    </lineage>
</organism>
<gene>
    <name evidence="2" type="primary">LOC117564775</name>
</gene>
<proteinExistence type="predicted"/>
<keyword evidence="1" id="KW-1185">Reference proteome</keyword>
<accession>A0A9C6T0Q8</accession>
<dbReference type="Proteomes" id="UP000515160">
    <property type="component" value="Chromosome 2L"/>
</dbReference>
<evidence type="ECO:0000313" key="2">
    <source>
        <dbReference type="RefSeq" id="XP_051859338.1"/>
    </source>
</evidence>
<dbReference type="OrthoDB" id="7921910at2759"/>
<dbReference type="RefSeq" id="XP_051859338.1">
    <property type="nucleotide sequence ID" value="XM_052003378.1"/>
</dbReference>
<name>A0A9C6T0Q8_DROAB</name>
<sequence>MSCQSAHTGCSGAQALATEQQHEENCSYALGPYPDEVIMLALDRILYYSGVTKIKHLLQMANFGTPSQLAPPVSISTPTAPSAPCKVSCGTSTCNLIGKIDVSKYNSSNSSLSHFTSAKTGKSIKGLTPSLRSHTVNVSNLRPRTPHVDFANPVVDNRLPAGPSFSTSVKQSLSACSIACRRLKVKLSATAQNKDQRWVWTRLVSSANGCKVYEVYQNSQSDKKPWKSCDPKQQPVVVFLVMPSGYVMVFETVSRSLL</sequence>
<dbReference type="AlphaFoldDB" id="A0A9C6T0Q8"/>
<protein>
    <submittedName>
        <fullName evidence="2">Uncharacterized protein LOC117564775</fullName>
    </submittedName>
</protein>